<dbReference type="InterPro" id="IPR012000">
    <property type="entry name" value="Thiamin_PyroP_enz_cen_dom"/>
</dbReference>
<evidence type="ECO:0000256" key="3">
    <source>
        <dbReference type="RuleBase" id="RU362132"/>
    </source>
</evidence>
<reference evidence="8 9" key="1">
    <citation type="submission" date="2010-01" db="EMBL/GenBank/DDBJ databases">
        <title>The complete genome of Thermobispora bispora DSM 43833.</title>
        <authorList>
            <consortium name="US DOE Joint Genome Institute (JGI-PGF)"/>
            <person name="Lucas S."/>
            <person name="Copeland A."/>
            <person name="Lapidus A."/>
            <person name="Glavina del Rio T."/>
            <person name="Dalin E."/>
            <person name="Tice H."/>
            <person name="Bruce D."/>
            <person name="Goodwin L."/>
            <person name="Pitluck S."/>
            <person name="Kyrpides N."/>
            <person name="Mavromatis K."/>
            <person name="Ivanova N."/>
            <person name="Mikhailova N."/>
            <person name="Chertkov O."/>
            <person name="Brettin T."/>
            <person name="Detter J.C."/>
            <person name="Han C."/>
            <person name="Larimer F."/>
            <person name="Land M."/>
            <person name="Hauser L."/>
            <person name="Markowitz V."/>
            <person name="Cheng J.-F."/>
            <person name="Hugenholtz P."/>
            <person name="Woyke T."/>
            <person name="Wu D."/>
            <person name="Jando M."/>
            <person name="Schneider S."/>
            <person name="Klenk H.-P."/>
            <person name="Eisen J.A."/>
        </authorList>
    </citation>
    <scope>NUCLEOTIDE SEQUENCE [LARGE SCALE GENOMIC DNA]</scope>
    <source>
        <strain evidence="9">ATCC 19993 / DSM 43833 / CBS 139.67 / JCM 10125 / KCTC 9307 / NBRC 14880 / R51</strain>
    </source>
</reference>
<organism evidence="8 9">
    <name type="scientific">Thermobispora bispora (strain ATCC 19993 / DSM 43833 / CBS 139.67 / JCM 10125 / KCTC 9307 / NBRC 14880 / R51)</name>
    <dbReference type="NCBI Taxonomy" id="469371"/>
    <lineage>
        <taxon>Bacteria</taxon>
        <taxon>Bacillati</taxon>
        <taxon>Actinomycetota</taxon>
        <taxon>Actinomycetes</taxon>
        <taxon>Streptosporangiales</taxon>
        <taxon>Streptosporangiaceae</taxon>
        <taxon>Thermobispora</taxon>
    </lineage>
</organism>
<accession>D6Y642</accession>
<evidence type="ECO:0000256" key="1">
    <source>
        <dbReference type="ARBA" id="ARBA00007812"/>
    </source>
</evidence>
<dbReference type="InterPro" id="IPR011766">
    <property type="entry name" value="TPP_enzyme_TPP-bd"/>
</dbReference>
<evidence type="ECO:0000259" key="6">
    <source>
        <dbReference type="Pfam" id="PF02775"/>
    </source>
</evidence>
<keyword evidence="2 3" id="KW-0786">Thiamine pyrophosphate</keyword>
<feature type="domain" description="Thiamine pyrophosphate enzyme central" evidence="5">
    <location>
        <begin position="190"/>
        <end position="324"/>
    </location>
</feature>
<dbReference type="GO" id="GO:0050660">
    <property type="term" value="F:flavin adenine dinucleotide binding"/>
    <property type="evidence" value="ECO:0007669"/>
    <property type="project" value="TreeGrafter"/>
</dbReference>
<comment type="similarity">
    <text evidence="1 3">Belongs to the TPP enzyme family.</text>
</comment>
<evidence type="ECO:0000256" key="2">
    <source>
        <dbReference type="ARBA" id="ARBA00023052"/>
    </source>
</evidence>
<evidence type="ECO:0000313" key="9">
    <source>
        <dbReference type="Proteomes" id="UP000006640"/>
    </source>
</evidence>
<dbReference type="GO" id="GO:0030976">
    <property type="term" value="F:thiamine pyrophosphate binding"/>
    <property type="evidence" value="ECO:0007669"/>
    <property type="project" value="InterPro"/>
</dbReference>
<dbReference type="eggNOG" id="COG0028">
    <property type="taxonomic scope" value="Bacteria"/>
</dbReference>
<dbReference type="InterPro" id="IPR029061">
    <property type="entry name" value="THDP-binding"/>
</dbReference>
<dbReference type="HOGENOM" id="CLU_013748_3_1_11"/>
<feature type="domain" description="Thiamine pyrophosphate enzyme TPP-binding" evidence="6">
    <location>
        <begin position="383"/>
        <end position="530"/>
    </location>
</feature>
<dbReference type="SUPFAM" id="SSF52467">
    <property type="entry name" value="DHS-like NAD/FAD-binding domain"/>
    <property type="match status" value="1"/>
</dbReference>
<dbReference type="AlphaFoldDB" id="D6Y642"/>
<evidence type="ECO:0000256" key="4">
    <source>
        <dbReference type="SAM" id="Phobius"/>
    </source>
</evidence>
<dbReference type="PANTHER" id="PTHR18968">
    <property type="entry name" value="THIAMINE PYROPHOSPHATE ENZYMES"/>
    <property type="match status" value="1"/>
</dbReference>
<evidence type="ECO:0000259" key="7">
    <source>
        <dbReference type="Pfam" id="PF02776"/>
    </source>
</evidence>
<dbReference type="InterPro" id="IPR045229">
    <property type="entry name" value="TPP_enz"/>
</dbReference>
<dbReference type="GO" id="GO:0000287">
    <property type="term" value="F:magnesium ion binding"/>
    <property type="evidence" value="ECO:0007669"/>
    <property type="project" value="InterPro"/>
</dbReference>
<keyword evidence="9" id="KW-1185">Reference proteome</keyword>
<dbReference type="GO" id="GO:0003984">
    <property type="term" value="F:acetolactate synthase activity"/>
    <property type="evidence" value="ECO:0007669"/>
    <property type="project" value="TreeGrafter"/>
</dbReference>
<dbReference type="Gene3D" id="3.40.50.1220">
    <property type="entry name" value="TPP-binding domain"/>
    <property type="match status" value="1"/>
</dbReference>
<keyword evidence="4" id="KW-0472">Membrane</keyword>
<dbReference type="KEGG" id="tbi:Tbis_2758"/>
<dbReference type="Proteomes" id="UP000006640">
    <property type="component" value="Chromosome"/>
</dbReference>
<sequence>MSTGTVRDAAFEVLRRTGMTTIFGNPGSTEIPLLAGLPEDLRFVLALHEGSVVGMATGWALAGRGPALTVLHTTAGLGNAVSAIATARVNRAPLVVLVGQQDRRHLALEPFLAGRLHGLAGEYPVWTDQPVRAQDVPGAIARAAHEAVTGRGPAIVIVPMDDWSAPWDGTVEAAPAAVLRPAAVADEEIAPLAALLAQAEDPVLVAGAGADSPAGWAALTELAERLGCPVWQEAFGARAGFPQDHPQFAGVLPADRGGQRRALKGHDVVLAVGAPVFRHYPYDPGPLVEPGTRIAVVSDDPAEVHRSPAELAVLADPAAVCARLARLIPAARRRREVAGPDRRAVPPPAPGAPLRAVHVLQELARRLPPETVVIEEAPSSRADLHRLLPARRPLGFLSAAMGGLGFALPAVAGLRMALPERPVVAVVGDGSAIYGIQALWSAAHYRIGALIVVLANGRYAIMDRLAERHAGGPGAARVPWPAFPEVSLSAMARSFGCPAIRIDTHDRLVAVLDEIVPDLASRTEPLLLDIGVAPDAEFHP</sequence>
<dbReference type="Pfam" id="PF02775">
    <property type="entry name" value="TPP_enzyme_C"/>
    <property type="match status" value="1"/>
</dbReference>
<gene>
    <name evidence="8" type="ordered locus">Tbis_2758</name>
</gene>
<proteinExistence type="inferred from homology"/>
<dbReference type="PANTHER" id="PTHR18968:SF133">
    <property type="entry name" value="BENZOYLFORMATE DECARBOXYLASE"/>
    <property type="match status" value="1"/>
</dbReference>
<feature type="transmembrane region" description="Helical" evidence="4">
    <location>
        <begin position="432"/>
        <end position="455"/>
    </location>
</feature>
<dbReference type="SUPFAM" id="SSF52518">
    <property type="entry name" value="Thiamin diphosphate-binding fold (THDP-binding)"/>
    <property type="match status" value="2"/>
</dbReference>
<dbReference type="EMBL" id="CP001874">
    <property type="protein sequence ID" value="ADG89458.1"/>
    <property type="molecule type" value="Genomic_DNA"/>
</dbReference>
<protein>
    <submittedName>
        <fullName evidence="8">Thiamine pyrophosphate protein central region</fullName>
    </submittedName>
</protein>
<dbReference type="CDD" id="cd02002">
    <property type="entry name" value="TPP_BFDC"/>
    <property type="match status" value="1"/>
</dbReference>
<dbReference type="CDD" id="cd07035">
    <property type="entry name" value="TPP_PYR_POX_like"/>
    <property type="match status" value="1"/>
</dbReference>
<evidence type="ECO:0000259" key="5">
    <source>
        <dbReference type="Pfam" id="PF00205"/>
    </source>
</evidence>
<keyword evidence="4" id="KW-1133">Transmembrane helix</keyword>
<dbReference type="Pfam" id="PF02776">
    <property type="entry name" value="TPP_enzyme_N"/>
    <property type="match status" value="1"/>
</dbReference>
<name>D6Y642_THEBD</name>
<dbReference type="Pfam" id="PF00205">
    <property type="entry name" value="TPP_enzyme_M"/>
    <property type="match status" value="1"/>
</dbReference>
<dbReference type="RefSeq" id="WP_013132991.1">
    <property type="nucleotide sequence ID" value="NC_014165.1"/>
</dbReference>
<dbReference type="InterPro" id="IPR029035">
    <property type="entry name" value="DHS-like_NAD/FAD-binding_dom"/>
</dbReference>
<keyword evidence="4" id="KW-0812">Transmembrane</keyword>
<dbReference type="InterPro" id="IPR012001">
    <property type="entry name" value="Thiamin_PyroP_enz_TPP-bd_dom"/>
</dbReference>
<evidence type="ECO:0000313" key="8">
    <source>
        <dbReference type="EMBL" id="ADG89458.1"/>
    </source>
</evidence>
<dbReference type="STRING" id="469371.Tbis_2758"/>
<dbReference type="Gene3D" id="3.40.50.970">
    <property type="match status" value="2"/>
</dbReference>
<feature type="domain" description="Thiamine pyrophosphate enzyme N-terminal TPP-binding" evidence="7">
    <location>
        <begin position="5"/>
        <end position="107"/>
    </location>
</feature>
<feature type="transmembrane region" description="Helical" evidence="4">
    <location>
        <begin position="394"/>
        <end position="412"/>
    </location>
</feature>